<evidence type="ECO:0000256" key="7">
    <source>
        <dbReference type="SAM" id="Phobius"/>
    </source>
</evidence>
<evidence type="ECO:0000256" key="3">
    <source>
        <dbReference type="ARBA" id="ARBA00022448"/>
    </source>
</evidence>
<feature type="transmembrane region" description="Helical" evidence="7">
    <location>
        <begin position="122"/>
        <end position="141"/>
    </location>
</feature>
<dbReference type="Pfam" id="PF07690">
    <property type="entry name" value="MFS_1"/>
    <property type="match status" value="1"/>
</dbReference>
<evidence type="ECO:0000256" key="4">
    <source>
        <dbReference type="ARBA" id="ARBA00022692"/>
    </source>
</evidence>
<keyword evidence="3" id="KW-0813">Transport</keyword>
<feature type="transmembrane region" description="Helical" evidence="7">
    <location>
        <begin position="217"/>
        <end position="238"/>
    </location>
</feature>
<dbReference type="Gene3D" id="1.20.1250.20">
    <property type="entry name" value="MFS general substrate transporter like domains"/>
    <property type="match status" value="2"/>
</dbReference>
<feature type="domain" description="Major facilitator superfamily (MFS) profile" evidence="8">
    <location>
        <begin position="55"/>
        <end position="471"/>
    </location>
</feature>
<evidence type="ECO:0000256" key="6">
    <source>
        <dbReference type="ARBA" id="ARBA00023136"/>
    </source>
</evidence>
<dbReference type="Proteomes" id="UP000654913">
    <property type="component" value="Chromosome 5"/>
</dbReference>
<dbReference type="OrthoDB" id="3639251at2759"/>
<comment type="similarity">
    <text evidence="2">Belongs to the major facilitator superfamily.</text>
</comment>
<evidence type="ECO:0000256" key="1">
    <source>
        <dbReference type="ARBA" id="ARBA00004141"/>
    </source>
</evidence>
<comment type="subcellular location">
    <subcellularLocation>
        <location evidence="1">Membrane</location>
        <topology evidence="1">Multi-pass membrane protein</topology>
    </subcellularLocation>
</comment>
<dbReference type="AlphaFoldDB" id="A0A7R7XU65"/>
<evidence type="ECO:0000256" key="2">
    <source>
        <dbReference type="ARBA" id="ARBA00008335"/>
    </source>
</evidence>
<dbReference type="InterPro" id="IPR020846">
    <property type="entry name" value="MFS_dom"/>
</dbReference>
<dbReference type="GO" id="GO:0016020">
    <property type="term" value="C:membrane"/>
    <property type="evidence" value="ECO:0007669"/>
    <property type="project" value="UniProtKB-SubCell"/>
</dbReference>
<sequence>MAIKGTELENVEEFIENVDDAAVEQGVAIPTDSKCVEEFTEDEQKRIIHKVDRRLVTGLGLLMGMCLMDRTNLGSTSIAGMTEDLGLQSGSRYSLVLLIFFIPYVLVQLPVNAIAQHVSPRYFSSGAALCWGVLLVGAAFVEKWWHLMIIRALLGAFESGLFAALLPLLSSWYTRYDVHKRFSISYFISIFISALGPVLACGFMQMDGLSGLAGWRYIFLMEGVLNFAAAIIGWLLLVEYPLGSHKCWMFLTQEEEAFIIRHIDADRADAAEQIEFNLRDFLRPAKYWKAFTYPMMFLLSTCVSYSIAFFLPIILESKLKYGVTAAQGLSTPPYVAAGIWMYFTAWLGDKYRIRGPIIICNSVLSIIGLCLLGWVASPGVQYFGVVLVTAGCNATIPTDLAWQANNIRGKWKRSFCNALLLMGGGIGGVVGSLVFRSQDAPTYRPGIQASIVASFITMAIAIALMLRMHALNNMAAAGAIVLEELPGFKYTL</sequence>
<proteinExistence type="inferred from homology"/>
<feature type="transmembrane region" description="Helical" evidence="7">
    <location>
        <begin position="93"/>
        <end position="115"/>
    </location>
</feature>
<feature type="transmembrane region" description="Helical" evidence="7">
    <location>
        <begin position="147"/>
        <end position="172"/>
    </location>
</feature>
<gene>
    <name evidence="9" type="ORF">APUU_51590S</name>
</gene>
<dbReference type="InterPro" id="IPR036259">
    <property type="entry name" value="MFS_trans_sf"/>
</dbReference>
<keyword evidence="10" id="KW-1185">Reference proteome</keyword>
<protein>
    <recommendedName>
        <fullName evidence="8">Major facilitator superfamily (MFS) profile domain-containing protein</fullName>
    </recommendedName>
</protein>
<feature type="transmembrane region" description="Helical" evidence="7">
    <location>
        <begin position="414"/>
        <end position="435"/>
    </location>
</feature>
<reference evidence="9" key="2">
    <citation type="submission" date="2021-02" db="EMBL/GenBank/DDBJ databases">
        <title>Aspergillus puulaauensis MK2 genome sequence.</title>
        <authorList>
            <person name="Futagami T."/>
            <person name="Mori K."/>
            <person name="Kadooka C."/>
            <person name="Tanaka T."/>
        </authorList>
    </citation>
    <scope>NUCLEOTIDE SEQUENCE</scope>
    <source>
        <strain evidence="9">MK2</strain>
    </source>
</reference>
<feature type="transmembrane region" description="Helical" evidence="7">
    <location>
        <begin position="291"/>
        <end position="315"/>
    </location>
</feature>
<dbReference type="RefSeq" id="XP_041559073.1">
    <property type="nucleotide sequence ID" value="XM_041706715.1"/>
</dbReference>
<reference evidence="9" key="1">
    <citation type="submission" date="2021-01" db="EMBL/GenBank/DDBJ databases">
        <authorList>
            <consortium name="Aspergillus puulaauensis MK2 genome sequencing consortium"/>
            <person name="Kazuki M."/>
            <person name="Futagami T."/>
        </authorList>
    </citation>
    <scope>NUCLEOTIDE SEQUENCE</scope>
    <source>
        <strain evidence="9">MK2</strain>
    </source>
</reference>
<feature type="transmembrane region" description="Helical" evidence="7">
    <location>
        <begin position="184"/>
        <end position="205"/>
    </location>
</feature>
<evidence type="ECO:0000256" key="5">
    <source>
        <dbReference type="ARBA" id="ARBA00022989"/>
    </source>
</evidence>
<feature type="transmembrane region" description="Helical" evidence="7">
    <location>
        <begin position="382"/>
        <end position="402"/>
    </location>
</feature>
<evidence type="ECO:0000313" key="9">
    <source>
        <dbReference type="EMBL" id="BCS26879.1"/>
    </source>
</evidence>
<accession>A0A7R7XU65</accession>
<evidence type="ECO:0000259" key="8">
    <source>
        <dbReference type="PROSITE" id="PS50850"/>
    </source>
</evidence>
<dbReference type="KEGG" id="apuu:APUU_51590S"/>
<feature type="transmembrane region" description="Helical" evidence="7">
    <location>
        <begin position="355"/>
        <end position="376"/>
    </location>
</feature>
<dbReference type="PANTHER" id="PTHR43791:SF47">
    <property type="entry name" value="MAJOR FACILITATOR SUPERFAMILY (MFS) PROFILE DOMAIN-CONTAINING PROTEIN-RELATED"/>
    <property type="match status" value="1"/>
</dbReference>
<dbReference type="PANTHER" id="PTHR43791">
    <property type="entry name" value="PERMEASE-RELATED"/>
    <property type="match status" value="1"/>
</dbReference>
<organism evidence="9 10">
    <name type="scientific">Aspergillus puulaauensis</name>
    <dbReference type="NCBI Taxonomy" id="1220207"/>
    <lineage>
        <taxon>Eukaryota</taxon>
        <taxon>Fungi</taxon>
        <taxon>Dikarya</taxon>
        <taxon>Ascomycota</taxon>
        <taxon>Pezizomycotina</taxon>
        <taxon>Eurotiomycetes</taxon>
        <taxon>Eurotiomycetidae</taxon>
        <taxon>Eurotiales</taxon>
        <taxon>Aspergillaceae</taxon>
        <taxon>Aspergillus</taxon>
    </lineage>
</organism>
<dbReference type="FunFam" id="1.20.1250.20:FF:000013">
    <property type="entry name" value="MFS general substrate transporter"/>
    <property type="match status" value="1"/>
</dbReference>
<keyword evidence="5 7" id="KW-1133">Transmembrane helix</keyword>
<dbReference type="PROSITE" id="PS50850">
    <property type="entry name" value="MFS"/>
    <property type="match status" value="1"/>
</dbReference>
<name>A0A7R7XU65_9EURO</name>
<dbReference type="SUPFAM" id="SSF103473">
    <property type="entry name" value="MFS general substrate transporter"/>
    <property type="match status" value="1"/>
</dbReference>
<feature type="transmembrane region" description="Helical" evidence="7">
    <location>
        <begin position="321"/>
        <end position="343"/>
    </location>
</feature>
<evidence type="ECO:0000313" key="10">
    <source>
        <dbReference type="Proteomes" id="UP000654913"/>
    </source>
</evidence>
<keyword evidence="6 7" id="KW-0472">Membrane</keyword>
<keyword evidence="4 7" id="KW-0812">Transmembrane</keyword>
<feature type="transmembrane region" description="Helical" evidence="7">
    <location>
        <begin position="55"/>
        <end position="73"/>
    </location>
</feature>
<dbReference type="GO" id="GO:0022857">
    <property type="term" value="F:transmembrane transporter activity"/>
    <property type="evidence" value="ECO:0007669"/>
    <property type="project" value="InterPro"/>
</dbReference>
<dbReference type="InterPro" id="IPR011701">
    <property type="entry name" value="MFS"/>
</dbReference>
<dbReference type="EMBL" id="AP024447">
    <property type="protein sequence ID" value="BCS26879.1"/>
    <property type="molecule type" value="Genomic_DNA"/>
</dbReference>
<feature type="transmembrane region" description="Helical" evidence="7">
    <location>
        <begin position="447"/>
        <end position="466"/>
    </location>
</feature>
<dbReference type="GeneID" id="64976884"/>